<dbReference type="Pfam" id="PF00005">
    <property type="entry name" value="ABC_tran"/>
    <property type="match status" value="1"/>
</dbReference>
<feature type="transmembrane region" description="Helical" evidence="7">
    <location>
        <begin position="160"/>
        <end position="178"/>
    </location>
</feature>
<evidence type="ECO:0000259" key="9">
    <source>
        <dbReference type="PROSITE" id="PS50929"/>
    </source>
</evidence>
<dbReference type="PROSITE" id="PS50929">
    <property type="entry name" value="ABC_TM1F"/>
    <property type="match status" value="1"/>
</dbReference>
<keyword evidence="3" id="KW-0547">Nucleotide-binding</keyword>
<evidence type="ECO:0000313" key="11">
    <source>
        <dbReference type="Proteomes" id="UP000823633"/>
    </source>
</evidence>
<dbReference type="GO" id="GO:0005886">
    <property type="term" value="C:plasma membrane"/>
    <property type="evidence" value="ECO:0007669"/>
    <property type="project" value="UniProtKB-SubCell"/>
</dbReference>
<keyword evidence="2 7" id="KW-0812">Transmembrane</keyword>
<reference evidence="10" key="1">
    <citation type="submission" date="2020-10" db="EMBL/GenBank/DDBJ databases">
        <authorList>
            <person name="Gilroy R."/>
        </authorList>
    </citation>
    <scope>NUCLEOTIDE SEQUENCE</scope>
    <source>
        <strain evidence="10">11167</strain>
    </source>
</reference>
<dbReference type="PANTHER" id="PTHR43394">
    <property type="entry name" value="ATP-DEPENDENT PERMEASE MDL1, MITOCHONDRIAL"/>
    <property type="match status" value="1"/>
</dbReference>
<dbReference type="FunFam" id="3.40.50.300:FF:000218">
    <property type="entry name" value="Multidrug ABC transporter ATP-binding protein"/>
    <property type="match status" value="1"/>
</dbReference>
<evidence type="ECO:0000259" key="8">
    <source>
        <dbReference type="PROSITE" id="PS50893"/>
    </source>
</evidence>
<evidence type="ECO:0000256" key="4">
    <source>
        <dbReference type="ARBA" id="ARBA00022840"/>
    </source>
</evidence>
<evidence type="ECO:0000256" key="6">
    <source>
        <dbReference type="ARBA" id="ARBA00023136"/>
    </source>
</evidence>
<keyword evidence="4 10" id="KW-0067">ATP-binding</keyword>
<dbReference type="InterPro" id="IPR017871">
    <property type="entry name" value="ABC_transporter-like_CS"/>
</dbReference>
<dbReference type="PROSITE" id="PS00211">
    <property type="entry name" value="ABC_TRANSPORTER_1"/>
    <property type="match status" value="1"/>
</dbReference>
<evidence type="ECO:0000256" key="7">
    <source>
        <dbReference type="SAM" id="Phobius"/>
    </source>
</evidence>
<evidence type="ECO:0000256" key="3">
    <source>
        <dbReference type="ARBA" id="ARBA00022741"/>
    </source>
</evidence>
<sequence>MGLLRRFFSYYRPHMDLFILDMTVAIISSLLSVVFPLLTNYLLDVPVAQGDVGGMLTIFAIMLAVYLFQMVSTYIRIRWGHILGVRIENEMRQDLFNHLQDLSFSYFDRTKTGTIMSRITNDLFQIAEVAHHGPEDFLISILTIVLAYVFMFRVSVPLALISLIPLPVMLVYGIVFGGRMKERNRAVRRTIADVNVDAENSIQGIREVKSFAQEDFQEKKFSRSNNLLKKSRERMYKQMASYQAGIGFMRELYYLITVAGGALLIALGMADITTLVTFTLYVSVVVSPIDRLINFTEQLTQGIASFERFTEVMDIEPEIRDEEGAPDIKVKEGKVEFRDVTFSYDEGDGDVLGHLNVTIEGGQNVALVGESGAGKTTMVSLLSRFYEPTGGQILIDGQDITKVSQASLHKSIGFVQQNVFLFDASIRENLRYGKSDASDEELWQALKAASLYDFVASLPEGLDTQVGERGTRLSGGQRQRLSIARVFLKDPPIIVFDEATSSLDTESEALIQEAFRRVAKGRTAIVIAHRLSTIVDSDRIFVLDHGSIVEEGSHAELLSRGGLYTKLYSIKKDMI</sequence>
<dbReference type="PROSITE" id="PS50893">
    <property type="entry name" value="ABC_TRANSPORTER_2"/>
    <property type="match status" value="1"/>
</dbReference>
<feature type="transmembrane region" description="Helical" evidence="7">
    <location>
        <begin position="55"/>
        <end position="77"/>
    </location>
</feature>
<accession>A0A9D9HB68</accession>
<dbReference type="PANTHER" id="PTHR43394:SF1">
    <property type="entry name" value="ATP-BINDING CASSETTE SUB-FAMILY B MEMBER 10, MITOCHONDRIAL"/>
    <property type="match status" value="1"/>
</dbReference>
<feature type="transmembrane region" description="Helical" evidence="7">
    <location>
        <begin position="20"/>
        <end position="43"/>
    </location>
</feature>
<dbReference type="SUPFAM" id="SSF90123">
    <property type="entry name" value="ABC transporter transmembrane region"/>
    <property type="match status" value="1"/>
</dbReference>
<dbReference type="InterPro" id="IPR027417">
    <property type="entry name" value="P-loop_NTPase"/>
</dbReference>
<evidence type="ECO:0000256" key="2">
    <source>
        <dbReference type="ARBA" id="ARBA00022692"/>
    </source>
</evidence>
<dbReference type="InterPro" id="IPR039421">
    <property type="entry name" value="Type_1_exporter"/>
</dbReference>
<dbReference type="InterPro" id="IPR036640">
    <property type="entry name" value="ABC1_TM_sf"/>
</dbReference>
<protein>
    <submittedName>
        <fullName evidence="10">ABC transporter ATP-binding protein</fullName>
    </submittedName>
</protein>
<keyword evidence="5 7" id="KW-1133">Transmembrane helix</keyword>
<dbReference type="Gene3D" id="1.20.1560.10">
    <property type="entry name" value="ABC transporter type 1, transmembrane domain"/>
    <property type="match status" value="1"/>
</dbReference>
<reference evidence="10" key="2">
    <citation type="journal article" date="2021" name="PeerJ">
        <title>Extensive microbial diversity within the chicken gut microbiome revealed by metagenomics and culture.</title>
        <authorList>
            <person name="Gilroy R."/>
            <person name="Ravi A."/>
            <person name="Getino M."/>
            <person name="Pursley I."/>
            <person name="Horton D.L."/>
            <person name="Alikhan N.F."/>
            <person name="Baker D."/>
            <person name="Gharbi K."/>
            <person name="Hall N."/>
            <person name="Watson M."/>
            <person name="Adriaenssens E.M."/>
            <person name="Foster-Nyarko E."/>
            <person name="Jarju S."/>
            <person name="Secka A."/>
            <person name="Antonio M."/>
            <person name="Oren A."/>
            <person name="Chaudhuri R.R."/>
            <person name="La Ragione R."/>
            <person name="Hildebrand F."/>
            <person name="Pallen M.J."/>
        </authorList>
    </citation>
    <scope>NUCLEOTIDE SEQUENCE</scope>
    <source>
        <strain evidence="10">11167</strain>
    </source>
</reference>
<dbReference type="SUPFAM" id="SSF52540">
    <property type="entry name" value="P-loop containing nucleoside triphosphate hydrolases"/>
    <property type="match status" value="1"/>
</dbReference>
<dbReference type="SMART" id="SM00382">
    <property type="entry name" value="AAA"/>
    <property type="match status" value="1"/>
</dbReference>
<proteinExistence type="predicted"/>
<evidence type="ECO:0000313" key="10">
    <source>
        <dbReference type="EMBL" id="MBO8443222.1"/>
    </source>
</evidence>
<feature type="domain" description="ABC transmembrane type-1" evidence="9">
    <location>
        <begin position="19"/>
        <end position="301"/>
    </location>
</feature>
<dbReference type="InterPro" id="IPR003593">
    <property type="entry name" value="AAA+_ATPase"/>
</dbReference>
<dbReference type="Gene3D" id="3.40.50.300">
    <property type="entry name" value="P-loop containing nucleotide triphosphate hydrolases"/>
    <property type="match status" value="1"/>
</dbReference>
<comment type="subcellular location">
    <subcellularLocation>
        <location evidence="1">Cell membrane</location>
        <topology evidence="1">Multi-pass membrane protein</topology>
    </subcellularLocation>
</comment>
<feature type="transmembrane region" description="Helical" evidence="7">
    <location>
        <begin position="252"/>
        <end position="282"/>
    </location>
</feature>
<keyword evidence="6 7" id="KW-0472">Membrane</keyword>
<dbReference type="InterPro" id="IPR003439">
    <property type="entry name" value="ABC_transporter-like_ATP-bd"/>
</dbReference>
<dbReference type="CDD" id="cd18549">
    <property type="entry name" value="ABC_6TM_YwjA_like"/>
    <property type="match status" value="1"/>
</dbReference>
<comment type="caution">
    <text evidence="10">The sequence shown here is derived from an EMBL/GenBank/DDBJ whole genome shotgun (WGS) entry which is preliminary data.</text>
</comment>
<dbReference type="GO" id="GO:0016887">
    <property type="term" value="F:ATP hydrolysis activity"/>
    <property type="evidence" value="ECO:0007669"/>
    <property type="project" value="InterPro"/>
</dbReference>
<evidence type="ECO:0000256" key="5">
    <source>
        <dbReference type="ARBA" id="ARBA00022989"/>
    </source>
</evidence>
<name>A0A9D9HB68_9SPIR</name>
<dbReference type="AlphaFoldDB" id="A0A9D9HB68"/>
<dbReference type="GO" id="GO:0005524">
    <property type="term" value="F:ATP binding"/>
    <property type="evidence" value="ECO:0007669"/>
    <property type="project" value="UniProtKB-KW"/>
</dbReference>
<evidence type="ECO:0000256" key="1">
    <source>
        <dbReference type="ARBA" id="ARBA00004651"/>
    </source>
</evidence>
<dbReference type="Proteomes" id="UP000823633">
    <property type="component" value="Unassembled WGS sequence"/>
</dbReference>
<feature type="domain" description="ABC transporter" evidence="8">
    <location>
        <begin position="335"/>
        <end position="570"/>
    </location>
</feature>
<feature type="transmembrane region" description="Helical" evidence="7">
    <location>
        <begin position="137"/>
        <end position="154"/>
    </location>
</feature>
<dbReference type="EMBL" id="JADIMU010000035">
    <property type="protein sequence ID" value="MBO8443222.1"/>
    <property type="molecule type" value="Genomic_DNA"/>
</dbReference>
<organism evidence="10 11">
    <name type="scientific">Candidatus Aphodenecus pullistercoris</name>
    <dbReference type="NCBI Taxonomy" id="2840669"/>
    <lineage>
        <taxon>Bacteria</taxon>
        <taxon>Pseudomonadati</taxon>
        <taxon>Spirochaetota</taxon>
        <taxon>Spirochaetia</taxon>
        <taxon>Spirochaetales</taxon>
        <taxon>Candidatus Aphodenecus</taxon>
    </lineage>
</organism>
<dbReference type="InterPro" id="IPR011527">
    <property type="entry name" value="ABC1_TM_dom"/>
</dbReference>
<dbReference type="Pfam" id="PF00664">
    <property type="entry name" value="ABC_membrane"/>
    <property type="match status" value="1"/>
</dbReference>
<gene>
    <name evidence="10" type="ORF">IAC42_05625</name>
</gene>
<dbReference type="GO" id="GO:0015421">
    <property type="term" value="F:ABC-type oligopeptide transporter activity"/>
    <property type="evidence" value="ECO:0007669"/>
    <property type="project" value="TreeGrafter"/>
</dbReference>